<organism evidence="1 2">
    <name type="scientific">Cirrhinus molitorella</name>
    <name type="common">mud carp</name>
    <dbReference type="NCBI Taxonomy" id="172907"/>
    <lineage>
        <taxon>Eukaryota</taxon>
        <taxon>Metazoa</taxon>
        <taxon>Chordata</taxon>
        <taxon>Craniata</taxon>
        <taxon>Vertebrata</taxon>
        <taxon>Euteleostomi</taxon>
        <taxon>Actinopterygii</taxon>
        <taxon>Neopterygii</taxon>
        <taxon>Teleostei</taxon>
        <taxon>Ostariophysi</taxon>
        <taxon>Cypriniformes</taxon>
        <taxon>Cyprinidae</taxon>
        <taxon>Labeoninae</taxon>
        <taxon>Labeonini</taxon>
        <taxon>Cirrhinus</taxon>
    </lineage>
</organism>
<gene>
    <name evidence="1" type="ORF">Q8A67_003250</name>
</gene>
<dbReference type="Proteomes" id="UP001187343">
    <property type="component" value="Unassembled WGS sequence"/>
</dbReference>
<evidence type="ECO:0000313" key="1">
    <source>
        <dbReference type="EMBL" id="KAK2911117.1"/>
    </source>
</evidence>
<reference evidence="1" key="1">
    <citation type="submission" date="2023-08" db="EMBL/GenBank/DDBJ databases">
        <title>Chromosome-level Genome Assembly of mud carp (Cirrhinus molitorella).</title>
        <authorList>
            <person name="Liu H."/>
        </authorList>
    </citation>
    <scope>NUCLEOTIDE SEQUENCE</scope>
    <source>
        <strain evidence="1">Prfri</strain>
        <tissue evidence="1">Muscle</tissue>
    </source>
</reference>
<accession>A0AA88TXN7</accession>
<dbReference type="AlphaFoldDB" id="A0AA88TXN7"/>
<dbReference type="EMBL" id="JAUYZG010000003">
    <property type="protein sequence ID" value="KAK2911117.1"/>
    <property type="molecule type" value="Genomic_DNA"/>
</dbReference>
<name>A0AA88TXN7_9TELE</name>
<comment type="caution">
    <text evidence="1">The sequence shown here is derived from an EMBL/GenBank/DDBJ whole genome shotgun (WGS) entry which is preliminary data.</text>
</comment>
<keyword evidence="2" id="KW-1185">Reference proteome</keyword>
<protein>
    <submittedName>
        <fullName evidence="1">Uncharacterized protein</fullName>
    </submittedName>
</protein>
<proteinExistence type="predicted"/>
<sequence>MEKRHRAEVEKMKEMCKQDIMMKVEKRLTKVILSELWTHIAEYKEKMDEKDREIEALKQKNLPGPLKKRWSMSEPIQMKTSTENQFSFGRWILLSLPGHLFYLPSSKTSAVPDCAQRVYPLEL</sequence>
<evidence type="ECO:0000313" key="2">
    <source>
        <dbReference type="Proteomes" id="UP001187343"/>
    </source>
</evidence>